<evidence type="ECO:0000256" key="1">
    <source>
        <dbReference type="PROSITE-ProRule" id="PRU00169"/>
    </source>
</evidence>
<dbReference type="InterPro" id="IPR052048">
    <property type="entry name" value="ST_Response_Regulator"/>
</dbReference>
<dbReference type="PANTHER" id="PTHR43228">
    <property type="entry name" value="TWO-COMPONENT RESPONSE REGULATOR"/>
    <property type="match status" value="1"/>
</dbReference>
<evidence type="ECO:0000313" key="3">
    <source>
        <dbReference type="EMBL" id="CAI8594400.1"/>
    </source>
</evidence>
<dbReference type="SMART" id="SM00448">
    <property type="entry name" value="REC"/>
    <property type="match status" value="1"/>
</dbReference>
<feature type="domain" description="Response regulatory" evidence="2">
    <location>
        <begin position="34"/>
        <end position="149"/>
    </location>
</feature>
<organism evidence="4 5">
    <name type="scientific">Vicia faba</name>
    <name type="common">Broad bean</name>
    <name type="synonym">Faba vulgaris</name>
    <dbReference type="NCBI Taxonomy" id="3906"/>
    <lineage>
        <taxon>Eukaryota</taxon>
        <taxon>Viridiplantae</taxon>
        <taxon>Streptophyta</taxon>
        <taxon>Embryophyta</taxon>
        <taxon>Tracheophyta</taxon>
        <taxon>Spermatophyta</taxon>
        <taxon>Magnoliopsida</taxon>
        <taxon>eudicotyledons</taxon>
        <taxon>Gunneridae</taxon>
        <taxon>Pentapetalae</taxon>
        <taxon>rosids</taxon>
        <taxon>fabids</taxon>
        <taxon>Fabales</taxon>
        <taxon>Fabaceae</taxon>
        <taxon>Papilionoideae</taxon>
        <taxon>50 kb inversion clade</taxon>
        <taxon>NPAAA clade</taxon>
        <taxon>Hologalegina</taxon>
        <taxon>IRL clade</taxon>
        <taxon>Fabeae</taxon>
        <taxon>Vicia</taxon>
    </lineage>
</organism>
<evidence type="ECO:0000313" key="5">
    <source>
        <dbReference type="Proteomes" id="UP001157006"/>
    </source>
</evidence>
<keyword evidence="1" id="KW-0597">Phosphoprotein</keyword>
<evidence type="ECO:0000259" key="2">
    <source>
        <dbReference type="PROSITE" id="PS50110"/>
    </source>
</evidence>
<dbReference type="EMBL" id="OX451735">
    <property type="protein sequence ID" value="CAI8594400.1"/>
    <property type="molecule type" value="Genomic_DNA"/>
</dbReference>
<dbReference type="PROSITE" id="PS50110">
    <property type="entry name" value="RESPONSE_REGULATORY"/>
    <property type="match status" value="1"/>
</dbReference>
<dbReference type="InterPro" id="IPR001789">
    <property type="entry name" value="Sig_transdc_resp-reg_receiver"/>
</dbReference>
<name>A0AAV0Z7F3_VICFA</name>
<accession>A0AAV0Z7F3</accession>
<dbReference type="SUPFAM" id="SSF52172">
    <property type="entry name" value="CheY-like"/>
    <property type="match status" value="1"/>
</dbReference>
<dbReference type="AlphaFoldDB" id="A0AAV0Z7F3"/>
<dbReference type="Gene3D" id="3.40.50.2300">
    <property type="match status" value="1"/>
</dbReference>
<dbReference type="Pfam" id="PF00072">
    <property type="entry name" value="Response_reg"/>
    <property type="match status" value="1"/>
</dbReference>
<dbReference type="InterPro" id="IPR011006">
    <property type="entry name" value="CheY-like_superfamily"/>
</dbReference>
<dbReference type="EMBL" id="OX451735">
    <property type="protein sequence ID" value="CAI8594401.1"/>
    <property type="molecule type" value="Genomic_DNA"/>
</dbReference>
<dbReference type="PANTHER" id="PTHR43228:SF17">
    <property type="entry name" value="HISTIDINE KINASE RESPONSE REGULATOR AND TRANSCRIPTION FACTOR RR-A-TYPE FAMILY-RELATED"/>
    <property type="match status" value="1"/>
</dbReference>
<dbReference type="GO" id="GO:0000160">
    <property type="term" value="P:phosphorelay signal transduction system"/>
    <property type="evidence" value="ECO:0007669"/>
    <property type="project" value="InterPro"/>
</dbReference>
<sequence>MSAGTTGYKRLRKPEETKMRIRKHDSYETSNPMTALLVDGVAENRHLEHQILESIGIRTEPANSAQEAMQLLLTGANFDIIFVDFDLPIISGPQFVMDMRALGIQSKIVGMLSNFSDHNSQMFFEAGVNGNTQKPLTREIFEHVIQIIHLI</sequence>
<gene>
    <name evidence="3" type="ORF">VFH_I139520</name>
    <name evidence="4" type="ORF">VFH_I139560</name>
</gene>
<feature type="modified residue" description="4-aspartylphosphate" evidence="1">
    <location>
        <position position="84"/>
    </location>
</feature>
<proteinExistence type="predicted"/>
<reference evidence="4 5" key="1">
    <citation type="submission" date="2023-01" db="EMBL/GenBank/DDBJ databases">
        <authorList>
            <person name="Kreplak J."/>
        </authorList>
    </citation>
    <scope>NUCLEOTIDE SEQUENCE [LARGE SCALE GENOMIC DNA]</scope>
</reference>
<keyword evidence="5" id="KW-1185">Reference proteome</keyword>
<evidence type="ECO:0000313" key="4">
    <source>
        <dbReference type="EMBL" id="CAI8594401.1"/>
    </source>
</evidence>
<protein>
    <recommendedName>
        <fullName evidence="2">Response regulatory domain-containing protein</fullName>
    </recommendedName>
</protein>
<dbReference type="Proteomes" id="UP001157006">
    <property type="component" value="Chromosome 1S"/>
</dbReference>